<dbReference type="EMBL" id="AHHD01001135">
    <property type="protein sequence ID" value="EKG08891.1"/>
    <property type="molecule type" value="Genomic_DNA"/>
</dbReference>
<feature type="non-terminal residue" evidence="1">
    <location>
        <position position="46"/>
    </location>
</feature>
<organism evidence="1 2">
    <name type="scientific">Macrophomina phaseolina (strain MS6)</name>
    <name type="common">Charcoal rot fungus</name>
    <dbReference type="NCBI Taxonomy" id="1126212"/>
    <lineage>
        <taxon>Eukaryota</taxon>
        <taxon>Fungi</taxon>
        <taxon>Dikarya</taxon>
        <taxon>Ascomycota</taxon>
        <taxon>Pezizomycotina</taxon>
        <taxon>Dothideomycetes</taxon>
        <taxon>Dothideomycetes incertae sedis</taxon>
        <taxon>Botryosphaeriales</taxon>
        <taxon>Botryosphaeriaceae</taxon>
        <taxon>Macrophomina</taxon>
    </lineage>
</organism>
<dbReference type="VEuPathDB" id="FungiDB:MPH_14174"/>
<dbReference type="AlphaFoldDB" id="K2QGJ3"/>
<comment type="caution">
    <text evidence="1">The sequence shown here is derived from an EMBL/GenBank/DDBJ whole genome shotgun (WGS) entry which is preliminary data.</text>
</comment>
<proteinExistence type="predicted"/>
<accession>K2QGJ3</accession>
<gene>
    <name evidence="1" type="ORF">MPH_14174</name>
</gene>
<reference evidence="1 2" key="1">
    <citation type="journal article" date="2012" name="BMC Genomics">
        <title>Tools to kill: Genome of one of the most destructive plant pathogenic fungi Macrophomina phaseolina.</title>
        <authorList>
            <person name="Islam M.S."/>
            <person name="Haque M.S."/>
            <person name="Islam M.M."/>
            <person name="Emdad E.M."/>
            <person name="Halim A."/>
            <person name="Hossen Q.M.M."/>
            <person name="Hossain M.Z."/>
            <person name="Ahmed B."/>
            <person name="Rahim S."/>
            <person name="Rahman M.S."/>
            <person name="Alam M.M."/>
            <person name="Hou S."/>
            <person name="Wan X."/>
            <person name="Saito J.A."/>
            <person name="Alam M."/>
        </authorList>
    </citation>
    <scope>NUCLEOTIDE SEQUENCE [LARGE SCALE GENOMIC DNA]</scope>
    <source>
        <strain evidence="1 2">MS6</strain>
    </source>
</reference>
<dbReference type="HOGENOM" id="CLU_3210221_0_0_1"/>
<name>K2QGJ3_MACPH</name>
<protein>
    <submittedName>
        <fullName evidence="1">Uncharacterized protein</fullName>
    </submittedName>
</protein>
<evidence type="ECO:0000313" key="2">
    <source>
        <dbReference type="Proteomes" id="UP000007129"/>
    </source>
</evidence>
<dbReference type="Proteomes" id="UP000007129">
    <property type="component" value="Unassembled WGS sequence"/>
</dbReference>
<dbReference type="InParanoid" id="K2QGJ3"/>
<sequence length="46" mass="5185">MSTFTRTKTGTTLDYSVAPQQYNFATSTFSHSIEQGVIAFYYAPRV</sequence>
<evidence type="ECO:0000313" key="1">
    <source>
        <dbReference type="EMBL" id="EKG08891.1"/>
    </source>
</evidence>